<accession>A0ABV6ZL87</accession>
<evidence type="ECO:0000256" key="2">
    <source>
        <dbReference type="PROSITE-ProRule" id="PRU00110"/>
    </source>
</evidence>
<evidence type="ECO:0000313" key="4">
    <source>
        <dbReference type="EMBL" id="MFC2252889.1"/>
    </source>
</evidence>
<protein>
    <submittedName>
        <fullName evidence="4">Hpt domain-containing protein</fullName>
    </submittedName>
</protein>
<dbReference type="SUPFAM" id="SSF47226">
    <property type="entry name" value="Histidine-containing phosphotransfer domain, HPT domain"/>
    <property type="match status" value="1"/>
</dbReference>
<proteinExistence type="predicted"/>
<dbReference type="Gene3D" id="1.20.120.160">
    <property type="entry name" value="HPT domain"/>
    <property type="match status" value="1"/>
</dbReference>
<keyword evidence="1" id="KW-0902">Two-component regulatory system</keyword>
<dbReference type="PROSITE" id="PS50894">
    <property type="entry name" value="HPT"/>
    <property type="match status" value="1"/>
</dbReference>
<dbReference type="RefSeq" id="WP_394313662.1">
    <property type="nucleotide sequence ID" value="NZ_JBHGPK010000014.1"/>
</dbReference>
<comment type="caution">
    <text evidence="4">The sequence shown here is derived from an EMBL/GenBank/DDBJ whole genome shotgun (WGS) entry which is preliminary data.</text>
</comment>
<sequence>MIEDPIARLRLRFIERAHGQLAALKTLAGDQIAVPSEKHADLVRIAHSLSGAGGTFGFPEVSRCAFELETALTAPDGTDQVAIQQHLARLIAELESALA</sequence>
<dbReference type="InterPro" id="IPR008207">
    <property type="entry name" value="Sig_transdc_His_kin_Hpt_dom"/>
</dbReference>
<gene>
    <name evidence="4" type="ORF">ACETRX_24850</name>
</gene>
<organism evidence="4 5">
    <name type="scientific">Labrys neptuniae</name>
    <dbReference type="NCBI Taxonomy" id="376174"/>
    <lineage>
        <taxon>Bacteria</taxon>
        <taxon>Pseudomonadati</taxon>
        <taxon>Pseudomonadota</taxon>
        <taxon>Alphaproteobacteria</taxon>
        <taxon>Hyphomicrobiales</taxon>
        <taxon>Xanthobacteraceae</taxon>
        <taxon>Labrys</taxon>
    </lineage>
</organism>
<keyword evidence="2" id="KW-0597">Phosphoprotein</keyword>
<evidence type="ECO:0000313" key="5">
    <source>
        <dbReference type="Proteomes" id="UP001595190"/>
    </source>
</evidence>
<name>A0ABV6ZL87_9HYPH</name>
<reference evidence="4 5" key="1">
    <citation type="submission" date="2024-09" db="EMBL/GenBank/DDBJ databases">
        <title>Description of Labrys sedimenti sp. nov., isolated from a diclofenac-degrading enrichment culture, and genome-based reclassification of Labrys portucalensis as a later heterotypic synonym of Labrys neptuniae.</title>
        <authorList>
            <person name="Tancsics A."/>
            <person name="Csepanyi A."/>
        </authorList>
    </citation>
    <scope>NUCLEOTIDE SEQUENCE [LARGE SCALE GENOMIC DNA]</scope>
    <source>
        <strain evidence="4 5">LMG 23412</strain>
    </source>
</reference>
<dbReference type="Proteomes" id="UP001595190">
    <property type="component" value="Unassembled WGS sequence"/>
</dbReference>
<dbReference type="EMBL" id="JBHGPK010000014">
    <property type="protein sequence ID" value="MFC2252889.1"/>
    <property type="molecule type" value="Genomic_DNA"/>
</dbReference>
<dbReference type="Pfam" id="PF01627">
    <property type="entry name" value="Hpt"/>
    <property type="match status" value="1"/>
</dbReference>
<dbReference type="InterPro" id="IPR036641">
    <property type="entry name" value="HPT_dom_sf"/>
</dbReference>
<feature type="domain" description="HPt" evidence="3">
    <location>
        <begin position="2"/>
        <end position="99"/>
    </location>
</feature>
<feature type="modified residue" description="Phosphohistidine" evidence="2">
    <location>
        <position position="47"/>
    </location>
</feature>
<evidence type="ECO:0000259" key="3">
    <source>
        <dbReference type="PROSITE" id="PS50894"/>
    </source>
</evidence>
<evidence type="ECO:0000256" key="1">
    <source>
        <dbReference type="ARBA" id="ARBA00023012"/>
    </source>
</evidence>